<dbReference type="SMART" id="SM00448">
    <property type="entry name" value="REC"/>
    <property type="match status" value="1"/>
</dbReference>
<evidence type="ECO:0000313" key="3">
    <source>
        <dbReference type="EMBL" id="GEO10835.1"/>
    </source>
</evidence>
<name>A0A512BG28_9BACT</name>
<dbReference type="EMBL" id="BJYT01000013">
    <property type="protein sequence ID" value="GEO10835.1"/>
    <property type="molecule type" value="Genomic_DNA"/>
</dbReference>
<dbReference type="OrthoDB" id="958614at2"/>
<dbReference type="InterPro" id="IPR001789">
    <property type="entry name" value="Sig_transdc_resp-reg_receiver"/>
</dbReference>
<accession>A0A512BG28</accession>
<sequence length="140" mass="15915">MKSGPILLVEDDIDDQEFIIDALQTLGVDNPVEIFDNGQKALDYLLTSDQQPFLILSDVNLPIMNGLQLKSEIQQNPYLKDKAIPFIFLSTSADAKAVYEAFELSVQGFFVKENTYDGIQRQLKQIMEYWKSSRHPNSTP</sequence>
<evidence type="ECO:0000256" key="1">
    <source>
        <dbReference type="PROSITE-ProRule" id="PRU00169"/>
    </source>
</evidence>
<dbReference type="GO" id="GO:0000160">
    <property type="term" value="P:phosphorelay signal transduction system"/>
    <property type="evidence" value="ECO:0007669"/>
    <property type="project" value="InterPro"/>
</dbReference>
<dbReference type="Gene3D" id="3.40.50.2300">
    <property type="match status" value="1"/>
</dbReference>
<feature type="modified residue" description="4-aspartylphosphate" evidence="1">
    <location>
        <position position="58"/>
    </location>
</feature>
<dbReference type="InterPro" id="IPR011006">
    <property type="entry name" value="CheY-like_superfamily"/>
</dbReference>
<feature type="domain" description="Response regulatory" evidence="2">
    <location>
        <begin position="5"/>
        <end position="127"/>
    </location>
</feature>
<organism evidence="3 4">
    <name type="scientific">Segetibacter aerophilus</name>
    <dbReference type="NCBI Taxonomy" id="670293"/>
    <lineage>
        <taxon>Bacteria</taxon>
        <taxon>Pseudomonadati</taxon>
        <taxon>Bacteroidota</taxon>
        <taxon>Chitinophagia</taxon>
        <taxon>Chitinophagales</taxon>
        <taxon>Chitinophagaceae</taxon>
        <taxon>Segetibacter</taxon>
    </lineage>
</organism>
<keyword evidence="1" id="KW-0597">Phosphoprotein</keyword>
<evidence type="ECO:0000313" key="4">
    <source>
        <dbReference type="Proteomes" id="UP000321513"/>
    </source>
</evidence>
<dbReference type="Proteomes" id="UP000321513">
    <property type="component" value="Unassembled WGS sequence"/>
</dbReference>
<dbReference type="PROSITE" id="PS50110">
    <property type="entry name" value="RESPONSE_REGULATORY"/>
    <property type="match status" value="1"/>
</dbReference>
<dbReference type="Pfam" id="PF00072">
    <property type="entry name" value="Response_reg"/>
    <property type="match status" value="1"/>
</dbReference>
<dbReference type="AlphaFoldDB" id="A0A512BG28"/>
<dbReference type="PANTHER" id="PTHR44520:SF2">
    <property type="entry name" value="RESPONSE REGULATOR RCP1"/>
    <property type="match status" value="1"/>
</dbReference>
<evidence type="ECO:0000259" key="2">
    <source>
        <dbReference type="PROSITE" id="PS50110"/>
    </source>
</evidence>
<dbReference type="RefSeq" id="WP_147204951.1">
    <property type="nucleotide sequence ID" value="NZ_BJYT01000013.1"/>
</dbReference>
<dbReference type="PANTHER" id="PTHR44520">
    <property type="entry name" value="RESPONSE REGULATOR RCP1-RELATED"/>
    <property type="match status" value="1"/>
</dbReference>
<dbReference type="InterPro" id="IPR052893">
    <property type="entry name" value="TCS_response_regulator"/>
</dbReference>
<dbReference type="SUPFAM" id="SSF52172">
    <property type="entry name" value="CheY-like"/>
    <property type="match status" value="1"/>
</dbReference>
<reference evidence="3 4" key="1">
    <citation type="submission" date="2019-07" db="EMBL/GenBank/DDBJ databases">
        <title>Whole genome shotgun sequence of Segetibacter aerophilus NBRC 106135.</title>
        <authorList>
            <person name="Hosoyama A."/>
            <person name="Uohara A."/>
            <person name="Ohji S."/>
            <person name="Ichikawa N."/>
        </authorList>
    </citation>
    <scope>NUCLEOTIDE SEQUENCE [LARGE SCALE GENOMIC DNA]</scope>
    <source>
        <strain evidence="3 4">NBRC 106135</strain>
    </source>
</reference>
<keyword evidence="4" id="KW-1185">Reference proteome</keyword>
<proteinExistence type="predicted"/>
<comment type="caution">
    <text evidence="3">The sequence shown here is derived from an EMBL/GenBank/DDBJ whole genome shotgun (WGS) entry which is preliminary data.</text>
</comment>
<gene>
    <name evidence="3" type="ORF">SAE01_33310</name>
</gene>
<protein>
    <recommendedName>
        <fullName evidence="2">Response regulatory domain-containing protein</fullName>
    </recommendedName>
</protein>